<evidence type="ECO:0000313" key="2">
    <source>
        <dbReference type="Proteomes" id="UP001589896"/>
    </source>
</evidence>
<proteinExistence type="predicted"/>
<sequence>MGPRRLLRLLQVSLARGEQMDLHDVLRVRRRVWPGDLDELRHVNNGVYLSMLDLARYELLKRSGVWRRMQQARLYPVVAAQTIAYRKSLRLGQRFGIETRVLGYDARAVYLEQRFVVHGEIYARAHIQGRFLRRGGGVVPMVEVGELVGIDIHAHPAPEWLHEWARAVALPSTRKPAPSDWG</sequence>
<dbReference type="PANTHER" id="PTHR12475:SF4">
    <property type="entry name" value="PROTEIN THEM6"/>
    <property type="match status" value="1"/>
</dbReference>
<keyword evidence="2" id="KW-1185">Reference proteome</keyword>
<dbReference type="EC" id="3.1.2.-" evidence="1"/>
<dbReference type="PANTHER" id="PTHR12475">
    <property type="match status" value="1"/>
</dbReference>
<dbReference type="GO" id="GO:0016787">
    <property type="term" value="F:hydrolase activity"/>
    <property type="evidence" value="ECO:0007669"/>
    <property type="project" value="UniProtKB-KW"/>
</dbReference>
<keyword evidence="1" id="KW-0378">Hydrolase</keyword>
<organism evidence="1 2">
    <name type="scientific">Lysobacter korlensis</name>
    <dbReference type="NCBI Taxonomy" id="553636"/>
    <lineage>
        <taxon>Bacteria</taxon>
        <taxon>Pseudomonadati</taxon>
        <taxon>Pseudomonadota</taxon>
        <taxon>Gammaproteobacteria</taxon>
        <taxon>Lysobacterales</taxon>
        <taxon>Lysobacteraceae</taxon>
        <taxon>Lysobacter</taxon>
    </lineage>
</organism>
<dbReference type="CDD" id="cd00586">
    <property type="entry name" value="4HBT"/>
    <property type="match status" value="1"/>
</dbReference>
<name>A0ABV6S0C2_9GAMM</name>
<dbReference type="InterPro" id="IPR051490">
    <property type="entry name" value="THEM6_lcsJ_thioesterase"/>
</dbReference>
<evidence type="ECO:0000313" key="1">
    <source>
        <dbReference type="EMBL" id="MFC0682684.1"/>
    </source>
</evidence>
<dbReference type="Gene3D" id="3.10.129.10">
    <property type="entry name" value="Hotdog Thioesterase"/>
    <property type="match status" value="1"/>
</dbReference>
<comment type="caution">
    <text evidence="1">The sequence shown here is derived from an EMBL/GenBank/DDBJ whole genome shotgun (WGS) entry which is preliminary data.</text>
</comment>
<accession>A0ABV6S0C2</accession>
<gene>
    <name evidence="1" type="ORF">ACFFGH_33050</name>
</gene>
<dbReference type="Proteomes" id="UP001589896">
    <property type="component" value="Unassembled WGS sequence"/>
</dbReference>
<reference evidence="1 2" key="1">
    <citation type="submission" date="2024-09" db="EMBL/GenBank/DDBJ databases">
        <authorList>
            <person name="Sun Q."/>
            <person name="Mori K."/>
        </authorList>
    </citation>
    <scope>NUCLEOTIDE SEQUENCE [LARGE SCALE GENOMIC DNA]</scope>
    <source>
        <strain evidence="1 2">KCTC 23076</strain>
    </source>
</reference>
<dbReference type="RefSeq" id="WP_386676925.1">
    <property type="nucleotide sequence ID" value="NZ_JBHLTG010000016.1"/>
</dbReference>
<dbReference type="EMBL" id="JBHLTG010000016">
    <property type="protein sequence ID" value="MFC0682684.1"/>
    <property type="molecule type" value="Genomic_DNA"/>
</dbReference>
<dbReference type="Pfam" id="PF13279">
    <property type="entry name" value="4HBT_2"/>
    <property type="match status" value="1"/>
</dbReference>
<dbReference type="SUPFAM" id="SSF54637">
    <property type="entry name" value="Thioesterase/thiol ester dehydrase-isomerase"/>
    <property type="match status" value="1"/>
</dbReference>
<dbReference type="InterPro" id="IPR029069">
    <property type="entry name" value="HotDog_dom_sf"/>
</dbReference>
<protein>
    <submittedName>
        <fullName evidence="1">Acyl-CoA thioesterase</fullName>
        <ecNumber evidence="1">3.1.2.-</ecNumber>
    </submittedName>
</protein>